<dbReference type="STRING" id="1797110.A3841_03610"/>
<protein>
    <recommendedName>
        <fullName evidence="4 5">Large ribosomal subunit protein uL29</fullName>
    </recommendedName>
</protein>
<dbReference type="CDD" id="cd00427">
    <property type="entry name" value="Ribosomal_L29_HIP"/>
    <property type="match status" value="1"/>
</dbReference>
<comment type="caution">
    <text evidence="7">The sequence shown here is derived from an EMBL/GenBank/DDBJ whole genome shotgun (WGS) entry which is preliminary data.</text>
</comment>
<accession>A0A1Q5P9Y2</accession>
<dbReference type="EMBL" id="LVWA01000010">
    <property type="protein sequence ID" value="OKL39046.1"/>
    <property type="molecule type" value="Genomic_DNA"/>
</dbReference>
<evidence type="ECO:0000256" key="5">
    <source>
        <dbReference type="HAMAP-Rule" id="MF_00374"/>
    </source>
</evidence>
<evidence type="ECO:0000313" key="7">
    <source>
        <dbReference type="EMBL" id="OKL39046.1"/>
    </source>
</evidence>
<evidence type="ECO:0000256" key="2">
    <source>
        <dbReference type="ARBA" id="ARBA00022980"/>
    </source>
</evidence>
<evidence type="ECO:0000256" key="6">
    <source>
        <dbReference type="SAM" id="Coils"/>
    </source>
</evidence>
<dbReference type="RefSeq" id="WP_073853808.1">
    <property type="nucleotide sequence ID" value="NZ_LVWA01000010.1"/>
</dbReference>
<reference evidence="7 8" key="1">
    <citation type="submission" date="2016-03" db="EMBL/GenBank/DDBJ databases">
        <title>Genome sequence of Pontibacter sp. nov., of the family cytophagaceae, isolated from marine sediment of the Yellow Sea, China.</title>
        <authorList>
            <person name="Zhang G."/>
            <person name="Zhang R."/>
        </authorList>
    </citation>
    <scope>NUCLEOTIDE SEQUENCE [LARGE SCALE GENOMIC DNA]</scope>
    <source>
        <strain evidence="7 8">S10-8</strain>
    </source>
</reference>
<dbReference type="OrthoDB" id="5296761at2"/>
<comment type="similarity">
    <text evidence="1 5">Belongs to the universal ribosomal protein uL29 family.</text>
</comment>
<dbReference type="GO" id="GO:0005840">
    <property type="term" value="C:ribosome"/>
    <property type="evidence" value="ECO:0007669"/>
    <property type="project" value="UniProtKB-KW"/>
</dbReference>
<dbReference type="InterPro" id="IPR018254">
    <property type="entry name" value="Ribosomal_uL29_CS"/>
</dbReference>
<dbReference type="HAMAP" id="MF_00374">
    <property type="entry name" value="Ribosomal_uL29"/>
    <property type="match status" value="1"/>
</dbReference>
<dbReference type="PROSITE" id="PS00579">
    <property type="entry name" value="RIBOSOMAL_L29"/>
    <property type="match status" value="1"/>
</dbReference>
<dbReference type="SUPFAM" id="SSF46561">
    <property type="entry name" value="Ribosomal protein L29 (L29p)"/>
    <property type="match status" value="1"/>
</dbReference>
<dbReference type="GO" id="GO:0006412">
    <property type="term" value="P:translation"/>
    <property type="evidence" value="ECO:0007669"/>
    <property type="project" value="UniProtKB-UniRule"/>
</dbReference>
<organism evidence="7 8">
    <name type="scientific">Pontibacter flavimaris</name>
    <dbReference type="NCBI Taxonomy" id="1797110"/>
    <lineage>
        <taxon>Bacteria</taxon>
        <taxon>Pseudomonadati</taxon>
        <taxon>Bacteroidota</taxon>
        <taxon>Cytophagia</taxon>
        <taxon>Cytophagales</taxon>
        <taxon>Hymenobacteraceae</taxon>
        <taxon>Pontibacter</taxon>
    </lineage>
</organism>
<evidence type="ECO:0000256" key="4">
    <source>
        <dbReference type="ARBA" id="ARBA00035204"/>
    </source>
</evidence>
<dbReference type="Proteomes" id="UP000186551">
    <property type="component" value="Unassembled WGS sequence"/>
</dbReference>
<dbReference type="NCBIfam" id="TIGR00012">
    <property type="entry name" value="L29"/>
    <property type="match status" value="1"/>
</dbReference>
<keyword evidence="8" id="KW-1185">Reference proteome</keyword>
<keyword evidence="3 5" id="KW-0687">Ribonucleoprotein</keyword>
<gene>
    <name evidence="5" type="primary">rpmC</name>
    <name evidence="7" type="ORF">A3841_03610</name>
</gene>
<keyword evidence="2 5" id="KW-0689">Ribosomal protein</keyword>
<dbReference type="InterPro" id="IPR001854">
    <property type="entry name" value="Ribosomal_uL29"/>
</dbReference>
<dbReference type="InterPro" id="IPR036049">
    <property type="entry name" value="Ribosomal_uL29_sf"/>
</dbReference>
<dbReference type="GO" id="GO:1990904">
    <property type="term" value="C:ribonucleoprotein complex"/>
    <property type="evidence" value="ECO:0007669"/>
    <property type="project" value="UniProtKB-KW"/>
</dbReference>
<name>A0A1Q5P9Y2_9BACT</name>
<evidence type="ECO:0000313" key="8">
    <source>
        <dbReference type="Proteomes" id="UP000186551"/>
    </source>
</evidence>
<dbReference type="Pfam" id="PF00831">
    <property type="entry name" value="Ribosomal_L29"/>
    <property type="match status" value="1"/>
</dbReference>
<evidence type="ECO:0000256" key="3">
    <source>
        <dbReference type="ARBA" id="ARBA00023274"/>
    </source>
</evidence>
<evidence type="ECO:0000256" key="1">
    <source>
        <dbReference type="ARBA" id="ARBA00009254"/>
    </source>
</evidence>
<feature type="coiled-coil region" evidence="6">
    <location>
        <begin position="11"/>
        <end position="63"/>
    </location>
</feature>
<dbReference type="Gene3D" id="1.10.287.310">
    <property type="match status" value="1"/>
</dbReference>
<sequence length="66" mass="7593">MKNSEITALSAEDLQEKLNTEKANLQTMRFAHAISPLENPIKIRETKRLVARLSTEVRRRENEANS</sequence>
<dbReference type="GO" id="GO:0003735">
    <property type="term" value="F:structural constituent of ribosome"/>
    <property type="evidence" value="ECO:0007669"/>
    <property type="project" value="InterPro"/>
</dbReference>
<keyword evidence="6" id="KW-0175">Coiled coil</keyword>
<dbReference type="AlphaFoldDB" id="A0A1Q5P9Y2"/>
<proteinExistence type="inferred from homology"/>